<dbReference type="Proteomes" id="UP001285354">
    <property type="component" value="Unassembled WGS sequence"/>
</dbReference>
<gene>
    <name evidence="5" type="ORF">QTJ16_001891</name>
</gene>
<evidence type="ECO:0000256" key="1">
    <source>
        <dbReference type="ARBA" id="ARBA00007447"/>
    </source>
</evidence>
<evidence type="ECO:0000256" key="3">
    <source>
        <dbReference type="SAM" id="Phobius"/>
    </source>
</evidence>
<dbReference type="PANTHER" id="PTHR47966">
    <property type="entry name" value="BETA-SITE APP-CLEAVING ENZYME, ISOFORM A-RELATED"/>
    <property type="match status" value="1"/>
</dbReference>
<dbReference type="GO" id="GO:0004190">
    <property type="term" value="F:aspartic-type endopeptidase activity"/>
    <property type="evidence" value="ECO:0007669"/>
    <property type="project" value="InterPro"/>
</dbReference>
<dbReference type="GO" id="GO:0000324">
    <property type="term" value="C:fungal-type vacuole"/>
    <property type="evidence" value="ECO:0007669"/>
    <property type="project" value="TreeGrafter"/>
</dbReference>
<dbReference type="PROSITE" id="PS51767">
    <property type="entry name" value="PEPTIDASE_A1"/>
    <property type="match status" value="1"/>
</dbReference>
<organism evidence="5 6">
    <name type="scientific">Diplocarpon rosae</name>
    <dbReference type="NCBI Taxonomy" id="946125"/>
    <lineage>
        <taxon>Eukaryota</taxon>
        <taxon>Fungi</taxon>
        <taxon>Dikarya</taxon>
        <taxon>Ascomycota</taxon>
        <taxon>Pezizomycotina</taxon>
        <taxon>Leotiomycetes</taxon>
        <taxon>Helotiales</taxon>
        <taxon>Drepanopezizaceae</taxon>
        <taxon>Diplocarpon</taxon>
    </lineage>
</organism>
<feature type="region of interest" description="Disordered" evidence="2">
    <location>
        <begin position="541"/>
        <end position="574"/>
    </location>
</feature>
<comment type="caution">
    <text evidence="5">The sequence shown here is derived from an EMBL/GenBank/DDBJ whole genome shotgun (WGS) entry which is preliminary data.</text>
</comment>
<dbReference type="AlphaFoldDB" id="A0AAD9WG10"/>
<dbReference type="InterPro" id="IPR021109">
    <property type="entry name" value="Peptidase_aspartic_dom_sf"/>
</dbReference>
<dbReference type="GO" id="GO:0006508">
    <property type="term" value="P:proteolysis"/>
    <property type="evidence" value="ECO:0007669"/>
    <property type="project" value="InterPro"/>
</dbReference>
<proteinExistence type="inferred from homology"/>
<protein>
    <recommendedName>
        <fullName evidence="4">Peptidase A1 domain-containing protein</fullName>
    </recommendedName>
</protein>
<dbReference type="SUPFAM" id="SSF50630">
    <property type="entry name" value="Acid proteases"/>
    <property type="match status" value="1"/>
</dbReference>
<comment type="similarity">
    <text evidence="1">Belongs to the peptidase A1 family.</text>
</comment>
<evidence type="ECO:0000259" key="4">
    <source>
        <dbReference type="PROSITE" id="PS51767"/>
    </source>
</evidence>
<evidence type="ECO:0000256" key="2">
    <source>
        <dbReference type="SAM" id="MobiDB-lite"/>
    </source>
</evidence>
<evidence type="ECO:0000313" key="5">
    <source>
        <dbReference type="EMBL" id="KAK2628788.1"/>
    </source>
</evidence>
<dbReference type="PRINTS" id="PR00792">
    <property type="entry name" value="PEPSIN"/>
</dbReference>
<dbReference type="InterPro" id="IPR033121">
    <property type="entry name" value="PEPTIDASE_A1"/>
</dbReference>
<keyword evidence="3" id="KW-0812">Transmembrane</keyword>
<dbReference type="Pfam" id="PF00026">
    <property type="entry name" value="Asp"/>
    <property type="match status" value="1"/>
</dbReference>
<feature type="transmembrane region" description="Helical" evidence="3">
    <location>
        <begin position="445"/>
        <end position="468"/>
    </location>
</feature>
<feature type="compositionally biased region" description="Basic and acidic residues" evidence="2">
    <location>
        <begin position="563"/>
        <end position="574"/>
    </location>
</feature>
<dbReference type="InterPro" id="IPR001461">
    <property type="entry name" value="Aspartic_peptidase_A1"/>
</dbReference>
<keyword evidence="3" id="KW-1133">Transmembrane helix</keyword>
<reference evidence="5" key="1">
    <citation type="submission" date="2023-06" db="EMBL/GenBank/DDBJ databases">
        <title>Draft genome of Marssonina rosae.</title>
        <authorList>
            <person name="Cheng Q."/>
        </authorList>
    </citation>
    <scope>NUCLEOTIDE SEQUENCE</scope>
    <source>
        <strain evidence="5">R4</strain>
    </source>
</reference>
<dbReference type="PANTHER" id="PTHR47966:SF51">
    <property type="entry name" value="BETA-SITE APP-CLEAVING ENZYME, ISOFORM A-RELATED"/>
    <property type="match status" value="1"/>
</dbReference>
<dbReference type="CDD" id="cd05471">
    <property type="entry name" value="pepsin_like"/>
    <property type="match status" value="1"/>
</dbReference>
<accession>A0AAD9WG10</accession>
<feature type="domain" description="Peptidase A1" evidence="4">
    <location>
        <begin position="29"/>
        <end position="413"/>
    </location>
</feature>
<dbReference type="EMBL" id="JAUBYV010000002">
    <property type="protein sequence ID" value="KAK2628788.1"/>
    <property type="molecule type" value="Genomic_DNA"/>
</dbReference>
<sequence>MALQVRKPSVEPVSFAPSQVWEGNDGPWSTFAIRVGTPEQIFRILVSTTSQETWVPVPEGCTSSDPTDCGALRGVLAFQNQPSSGFQVNKVCLTFGRANRSINGSQSSTWIPENLYELGVGSNLNYTGNGEYGFDTVGLQLPQSGGTTLKRQIVAGNAGITCVGWIETDQSSGIATKDFILGEFGIGPKPTNFTSFQDPQPSYMWSLKNQSMIPSISWGYSAGARYQLKQTAASLTLGGYDASRFVPNNVTFAFNQDDSRPLTVGVQAIQAKNTLLGTVSLLPSGILALIDSTVPEIWLPATACTIFESAFGLQYDPHTDRYLVNTTTHASLTSLDPVLSFKLGNLAEGGEAVIISLPYKAFDLQASWPIYANATNYFPLRRAANDSQYTMGRTFLQEAYVIADYERSNFSVSQCLFQENNPQRLVGILPPVTKGLHSSKLKKRILIVVIFAVVVGFLLALSGLFVIFRIRRRRRLAATAVHDSLTREEQEHCNLEADMTPEALLKTQVYGVPTVKPLEMSSAEARPEMMGTVRDMAHELNTNERVSELPSMGSAPVELPASPHDRWSWRRNDD</sequence>
<keyword evidence="6" id="KW-1185">Reference proteome</keyword>
<keyword evidence="3" id="KW-0472">Membrane</keyword>
<evidence type="ECO:0000313" key="6">
    <source>
        <dbReference type="Proteomes" id="UP001285354"/>
    </source>
</evidence>
<name>A0AAD9WG10_9HELO</name>
<dbReference type="InterPro" id="IPR034164">
    <property type="entry name" value="Pepsin-like_dom"/>
</dbReference>
<dbReference type="Gene3D" id="2.40.70.10">
    <property type="entry name" value="Acid Proteases"/>
    <property type="match status" value="2"/>
</dbReference>